<evidence type="ECO:0000259" key="9">
    <source>
        <dbReference type="Pfam" id="PF02374"/>
    </source>
</evidence>
<protein>
    <recommendedName>
        <fullName evidence="8">arsenite-transporting ATPase</fullName>
        <ecNumber evidence="8">7.3.2.7</ecNumber>
    </recommendedName>
</protein>
<keyword evidence="12" id="KW-1185">Reference proteome</keyword>
<dbReference type="CDD" id="cd02035">
    <property type="entry name" value="ArsA"/>
    <property type="match status" value="1"/>
</dbReference>
<evidence type="ECO:0000256" key="2">
    <source>
        <dbReference type="ARBA" id="ARBA00022741"/>
    </source>
</evidence>
<dbReference type="Gene3D" id="3.40.50.300">
    <property type="entry name" value="P-loop containing nucleotide triphosphate hydrolases"/>
    <property type="match status" value="1"/>
</dbReference>
<comment type="similarity">
    <text evidence="1">Belongs to the arsA ATPase family.</text>
</comment>
<dbReference type="GO" id="GO:0016887">
    <property type="term" value="F:ATP hydrolysis activity"/>
    <property type="evidence" value="ECO:0007669"/>
    <property type="project" value="InterPro"/>
</dbReference>
<dbReference type="KEGG" id="plw:D5F53_14340"/>
<keyword evidence="5" id="KW-1278">Translocase</keyword>
<dbReference type="EMBL" id="CP032412">
    <property type="protein sequence ID" value="AYB44393.1"/>
    <property type="molecule type" value="Genomic_DNA"/>
</dbReference>
<gene>
    <name evidence="11" type="ORF">D5F53_14340</name>
</gene>
<evidence type="ECO:0000256" key="4">
    <source>
        <dbReference type="ARBA" id="ARBA00022849"/>
    </source>
</evidence>
<dbReference type="Pfam" id="PF02374">
    <property type="entry name" value="ArsA_ATPase"/>
    <property type="match status" value="1"/>
</dbReference>
<dbReference type="GO" id="GO:0015446">
    <property type="term" value="F:ATPase-coupled arsenite transmembrane transporter activity"/>
    <property type="evidence" value="ECO:0007669"/>
    <property type="project" value="UniProtKB-EC"/>
</dbReference>
<reference evidence="11 12" key="1">
    <citation type="submission" date="2018-09" db="EMBL/GenBank/DDBJ databases">
        <title>Genome Sequence of Paenibacillus lautus Strain E7593-69, Azo Dye-Degrading Bacteria, Isolated from Commercial Tattoo Inks.</title>
        <authorList>
            <person name="Nho S.W."/>
            <person name="Kim S.-J."/>
            <person name="Kweon O."/>
            <person name="Cerniglia C.E."/>
        </authorList>
    </citation>
    <scope>NUCLEOTIDE SEQUENCE [LARGE SCALE GENOMIC DNA]</scope>
    <source>
        <strain evidence="11 12">E7593-69</strain>
    </source>
</reference>
<feature type="domain" description="ArsA HSP20-like" evidence="10">
    <location>
        <begin position="324"/>
        <end position="385"/>
    </location>
</feature>
<dbReference type="AlphaFoldDB" id="A0A385TL63"/>
<keyword evidence="3" id="KW-0067">ATP-binding</keyword>
<evidence type="ECO:0000256" key="7">
    <source>
        <dbReference type="ARBA" id="ARBA00059736"/>
    </source>
</evidence>
<evidence type="ECO:0000256" key="3">
    <source>
        <dbReference type="ARBA" id="ARBA00022840"/>
    </source>
</evidence>
<proteinExistence type="inferred from homology"/>
<dbReference type="SUPFAM" id="SSF49764">
    <property type="entry name" value="HSP20-like chaperones"/>
    <property type="match status" value="1"/>
</dbReference>
<dbReference type="PANTHER" id="PTHR10803">
    <property type="entry name" value="ARSENICAL PUMP-DRIVING ATPASE ARSENITE-TRANSLOCATING ATPASE"/>
    <property type="match status" value="1"/>
</dbReference>
<dbReference type="Gene3D" id="2.60.40.790">
    <property type="match status" value="1"/>
</dbReference>
<dbReference type="RefSeq" id="WP_119848293.1">
    <property type="nucleotide sequence ID" value="NZ_CP032412.1"/>
</dbReference>
<dbReference type="Proteomes" id="UP000266552">
    <property type="component" value="Chromosome"/>
</dbReference>
<keyword evidence="2" id="KW-0547">Nucleotide-binding</keyword>
<name>A0A385TL63_PAELA</name>
<sequence length="397" mass="44927">MRIIIYTGKGGVGKTSISAATAVKMAEQGKRTLILSTDAAHSLADSLAVPIGPDPVQISDNLWGQEVNAIRETERNWGTVQVWLTKLLDKAQLKDVTTEEMLVFPGMEELLSLLKIKEHAESGQYDVLVVDCAPTGETLRLLSYPNVLNWWLEKIFPTERKLIKIVRPVAKIVKDIDLPSDDVLDSIERLARGLEEMQRLVLDSDTTSVRIVLNPEKMVLAEAKRSFTYLNLFGFNTDAIIVNRVLPEEAGEGFFAQWRDIQKKYEDEIVLNFQPLPILKAPMMQKEIIGVPVLKELADIVYADRDPSAMFYHGRTESIREEDGEMLLELMIPFIDKADLNLTQTGDELTVDAGAYKRKVILPRTLMNRQVEGARYAQDRLVIRFGKRELEKSMQDQ</sequence>
<dbReference type="PANTHER" id="PTHR10803:SF3">
    <property type="entry name" value="ATPASE GET3"/>
    <property type="match status" value="1"/>
</dbReference>
<dbReference type="EC" id="7.3.2.7" evidence="8"/>
<dbReference type="InterPro" id="IPR016300">
    <property type="entry name" value="ATPase_ArsA/GET3"/>
</dbReference>
<dbReference type="InterPro" id="IPR008978">
    <property type="entry name" value="HSP20-like_chaperone"/>
</dbReference>
<dbReference type="InterPro" id="IPR027417">
    <property type="entry name" value="P-loop_NTPase"/>
</dbReference>
<evidence type="ECO:0000313" key="12">
    <source>
        <dbReference type="Proteomes" id="UP000266552"/>
    </source>
</evidence>
<keyword evidence="4" id="KW-0059">Arsenical resistance</keyword>
<organism evidence="11 12">
    <name type="scientific">Paenibacillus lautus</name>
    <name type="common">Bacillus lautus</name>
    <dbReference type="NCBI Taxonomy" id="1401"/>
    <lineage>
        <taxon>Bacteria</taxon>
        <taxon>Bacillati</taxon>
        <taxon>Bacillota</taxon>
        <taxon>Bacilli</taxon>
        <taxon>Bacillales</taxon>
        <taxon>Paenibacillaceae</taxon>
        <taxon>Paenibacillus</taxon>
    </lineage>
</organism>
<comment type="catalytic activity">
    <reaction evidence="6">
        <text>arsenite(in) + ATP + H2O = arsenite(out) + ADP + phosphate + H(+)</text>
        <dbReference type="Rhea" id="RHEA:11348"/>
        <dbReference type="ChEBI" id="CHEBI:15377"/>
        <dbReference type="ChEBI" id="CHEBI:15378"/>
        <dbReference type="ChEBI" id="CHEBI:29242"/>
        <dbReference type="ChEBI" id="CHEBI:30616"/>
        <dbReference type="ChEBI" id="CHEBI:43474"/>
        <dbReference type="ChEBI" id="CHEBI:456216"/>
        <dbReference type="EC" id="7.3.2.7"/>
    </reaction>
</comment>
<comment type="function">
    <text evidence="7">Anion-transporting ATPase. Catalyzes the extrusion of arsenite.</text>
</comment>
<evidence type="ECO:0000313" key="11">
    <source>
        <dbReference type="EMBL" id="AYB44393.1"/>
    </source>
</evidence>
<accession>A0A385TL63</accession>
<dbReference type="InterPro" id="IPR025723">
    <property type="entry name" value="ArsA/GET3_ATPase-like"/>
</dbReference>
<dbReference type="InterPro" id="IPR040612">
    <property type="entry name" value="ArsA_HSP20-like"/>
</dbReference>
<evidence type="ECO:0000256" key="8">
    <source>
        <dbReference type="ARBA" id="ARBA00066752"/>
    </source>
</evidence>
<dbReference type="FunFam" id="3.40.50.300:FF:001801">
    <property type="entry name" value="Putative arsenical pump-driving ATPase"/>
    <property type="match status" value="1"/>
</dbReference>
<feature type="domain" description="ArsA/GET3 Anion-transporting ATPase-like" evidence="9">
    <location>
        <begin position="1"/>
        <end position="302"/>
    </location>
</feature>
<evidence type="ECO:0000259" key="10">
    <source>
        <dbReference type="Pfam" id="PF17886"/>
    </source>
</evidence>
<evidence type="ECO:0000256" key="1">
    <source>
        <dbReference type="ARBA" id="ARBA00011040"/>
    </source>
</evidence>
<dbReference type="SUPFAM" id="SSF52540">
    <property type="entry name" value="P-loop containing nucleoside triphosphate hydrolases"/>
    <property type="match status" value="1"/>
</dbReference>
<evidence type="ECO:0000256" key="5">
    <source>
        <dbReference type="ARBA" id="ARBA00022967"/>
    </source>
</evidence>
<dbReference type="Pfam" id="PF17886">
    <property type="entry name" value="ArsA_HSP20"/>
    <property type="match status" value="1"/>
</dbReference>
<evidence type="ECO:0000256" key="6">
    <source>
        <dbReference type="ARBA" id="ARBA00052296"/>
    </source>
</evidence>
<dbReference type="NCBIfam" id="TIGR00345">
    <property type="entry name" value="GET3_arsA_TRC40"/>
    <property type="match status" value="1"/>
</dbReference>
<dbReference type="GO" id="GO:0005524">
    <property type="term" value="F:ATP binding"/>
    <property type="evidence" value="ECO:0007669"/>
    <property type="project" value="UniProtKB-KW"/>
</dbReference>